<feature type="compositionally biased region" description="Low complexity" evidence="12">
    <location>
        <begin position="2395"/>
        <end position="2409"/>
    </location>
</feature>
<evidence type="ECO:0000259" key="15">
    <source>
        <dbReference type="PROSITE" id="PS51194"/>
    </source>
</evidence>
<evidence type="ECO:0000256" key="6">
    <source>
        <dbReference type="ARBA" id="ARBA00022801"/>
    </source>
</evidence>
<dbReference type="CDD" id="cd18795">
    <property type="entry name" value="SF2_C_Ski2"/>
    <property type="match status" value="1"/>
</dbReference>
<dbReference type="GO" id="GO:0005634">
    <property type="term" value="C:nucleus"/>
    <property type="evidence" value="ECO:0007669"/>
    <property type="project" value="UniProtKB-SubCell"/>
</dbReference>
<dbReference type="Pfam" id="PF03810">
    <property type="entry name" value="IBN_N"/>
    <property type="match status" value="1"/>
</dbReference>
<feature type="domain" description="Helicase ATP-binding" evidence="14">
    <location>
        <begin position="319"/>
        <end position="475"/>
    </location>
</feature>
<dbReference type="FunFam" id="1.10.3380.30:FF:000001">
    <property type="entry name" value="Ski2 ATP-dependent RNA helicase"/>
    <property type="match status" value="1"/>
</dbReference>
<evidence type="ECO:0000256" key="3">
    <source>
        <dbReference type="ARBA" id="ARBA00022448"/>
    </source>
</evidence>
<dbReference type="Pfam" id="PF00270">
    <property type="entry name" value="DEAD"/>
    <property type="match status" value="1"/>
</dbReference>
<dbReference type="PROSITE" id="PS51192">
    <property type="entry name" value="HELICASE_ATP_BIND_1"/>
    <property type="match status" value="1"/>
</dbReference>
<evidence type="ECO:0000259" key="13">
    <source>
        <dbReference type="PROSITE" id="PS50166"/>
    </source>
</evidence>
<dbReference type="Pfam" id="PF17911">
    <property type="entry name" value="Ski2_N"/>
    <property type="match status" value="1"/>
</dbReference>
<dbReference type="Proteomes" id="UP000070133">
    <property type="component" value="Unassembled WGS sequence"/>
</dbReference>
<keyword evidence="8" id="KW-0067">ATP-binding</keyword>
<evidence type="ECO:0000256" key="8">
    <source>
        <dbReference type="ARBA" id="ARBA00022840"/>
    </source>
</evidence>
<dbReference type="FunFam" id="1.25.10.10:FF:000244">
    <property type="entry name" value="Nonsense-mediated mRNA decay protein"/>
    <property type="match status" value="1"/>
</dbReference>
<keyword evidence="7" id="KW-0347">Helicase</keyword>
<dbReference type="GO" id="GO:0055087">
    <property type="term" value="C:Ski complex"/>
    <property type="evidence" value="ECO:0007669"/>
    <property type="project" value="TreeGrafter"/>
</dbReference>
<feature type="domain" description="Helicase C-terminal" evidence="15">
    <location>
        <begin position="609"/>
        <end position="810"/>
    </location>
</feature>
<keyword evidence="3" id="KW-0813">Transport</keyword>
<keyword evidence="9" id="KW-0694">RNA-binding</keyword>
<dbReference type="InterPro" id="IPR014001">
    <property type="entry name" value="Helicase_ATP-bd"/>
</dbReference>
<feature type="region of interest" description="Disordered" evidence="12">
    <location>
        <begin position="2264"/>
        <end position="2305"/>
    </location>
</feature>
<dbReference type="GO" id="GO:0016787">
    <property type="term" value="F:hydrolase activity"/>
    <property type="evidence" value="ECO:0007669"/>
    <property type="project" value="UniProtKB-KW"/>
</dbReference>
<dbReference type="InterPro" id="IPR027417">
    <property type="entry name" value="P-loop_NTPase"/>
</dbReference>
<keyword evidence="5" id="KW-0547">Nucleotide-binding</keyword>
<dbReference type="InterPro" id="IPR012961">
    <property type="entry name" value="Ski2/MTR4_C"/>
</dbReference>
<evidence type="ECO:0000256" key="1">
    <source>
        <dbReference type="ARBA" id="ARBA00004123"/>
    </source>
</evidence>
<evidence type="ECO:0008006" key="18">
    <source>
        <dbReference type="Google" id="ProtNLM"/>
    </source>
</evidence>
<keyword evidence="6" id="KW-0378">Hydrolase</keyword>
<evidence type="ECO:0000313" key="17">
    <source>
        <dbReference type="Proteomes" id="UP000070133"/>
    </source>
</evidence>
<comment type="subcellular location">
    <subcellularLocation>
        <location evidence="2">Cytoplasm</location>
    </subcellularLocation>
    <subcellularLocation>
        <location evidence="1">Nucleus</location>
    </subcellularLocation>
</comment>
<dbReference type="InterPro" id="IPR016024">
    <property type="entry name" value="ARM-type_fold"/>
</dbReference>
<keyword evidence="17" id="KW-1185">Reference proteome</keyword>
<dbReference type="SMART" id="SM00490">
    <property type="entry name" value="HELICc"/>
    <property type="match status" value="1"/>
</dbReference>
<keyword evidence="11" id="KW-0539">Nucleus</keyword>
<sequence>MAESLDAAFCRLSLSSEQLDKDIDDILDQAKPRKRIRKSREEVKADLEKRFLTPSTSFSPEWLDRLQQRWDAPTNYNELFALGPTQTRTIIRFTREGLEGRVTGYKEVTVPANSATAKNSTSLLRKPANRAEFVRGASGFYPFAPGGLDAVEATAAYEDELLQKQQPDGSSRSNKLDKVINFAAEGGLLEVPPGFTRGLRVSEKPKQDDQTAKEIEEVLDEESDMTAAMQNGVPLPKEDGIAEDEEGGEDEEELDALLPVEFPALAAHGPLALARNKQGGREWAHMVDVNRDITNFRELVPDMAREWPFELDTFQKEAVYHLENGDSVFVAAHTSAGKTVVAEYAIALAAKHMTKAIYTSPIKALSNQKFRDFRSEFDDVGILTGDVQIRPEASCLIMTTEILRSMLYRGADLIRDVEFVIFDEVHYVNDLERGVVWEEVIIMLPEHVTLICLSATVPNTYEFASWVGRTKKKDIYVISTPKRPVPLEHYLWAGNSDKKMFKIVDANKSFIEKGWKDANDALTGRDKIIAAEQKAKEKEEAAVTAGRGGRGGRGGPAGRGVQRGGGNQRGGPQQRGRGQPATRGQGNIARTGRGGGRTTAAQDRNTWVHLVQHLKKEELLPCCIFIFSKKRCEESADALSNLDYCTAAEKSAIHMILEKSLARLKPDDRQLPQIRRIRDLLSRGIAVHHGGLLPIVKECVEILFAKTLVKVLFATETFAMGLNLPTRTVVFSGFRKYDNKQFRDLLPGEYTQMAGRAGRRGLDTVGYVIIVTPGADEAPPAARLRQMMLGDPTKLRSQFRLTYNMILNLLRVEALKIEEMIKRSFSENATQALLPEHEKQIKVSEADLDKVVREQCNICDKDVDTCHDASIEYQRLTEALHHSMLSTPVGRRMFQPRRVIVFKGRNDARTAGVLLREGASKGSPPTVQVLEILSRNNRKKQNEDFLPFLPRFRRRFIALPQSEGEMQLRTVTVPLDDIEALTGTHIKMDVNRVLQRELEAMKEVKKEFLAICSSWTSSSWDESDYYKYLKDMNIRAMMDERAKFAAIAQDRECIHCPNLPKHFAMAHDQWVIKDKIKSIRQLMSDQNLQLLPDYNQRIDVLKQLGFIDEQSRVELKGKVACEIHSADELVLTELVLENVLADYEPEEIVALLSCFVFQEKTDNSPNLTPALEKGIETIVKISEKVNEVQTYFQVILSSDDSNDFVSRPRFGLVEVVYEWARGMPFSRITELTDVLEGTIVRVITRLDETCREVKNAARIIGDPTLFTKMQTCQELIKRDISRKTEAHPIILPQAQAQLLPLLLRHPTRDQALGKSPANPLPFNPRVPLGGGKGRATRGRAVSVSGLTDTSTAPPAARVPPSIPTWTPPPSEPASMPPSTQMRMSGGRQSKSYDRYAAEEQTGFLDALLNILEQEQENGVRLSTAVYFKNRVNKGWTKVEDSQTTTATIGDDEKAAVRARLVPVIAKAHPNIRPQLIVALQKILHCDFPKQWPDFVSVTINLLNSNDVSAIFAGLQCLLAICRTYRFKLGDSRGDFDKIVEATFPQLLRIGNSLVDETNLEAGEMLRTVLKAYKHAIYFELPMQLRSHQAMVDWCTLFLRVVAKPPPENSMMEDVDERELNHWWKCKKWAYVNLNRLFVRYGNPASLQKGNGEDYTQVAKSFISTFAPEILKGYLAQIELWVQKKIWLSKPCLSYTLGFLDECVKPKAMWDHLKPHMPILIEHLLFPVLCQSDDDLAQFEEEPAEYLHRKLNFYEEVSAPDVAATNFLVTLTKARRKQTFEVLSFINNIVNKYETAPDDQKNPREKEGALRMIGTLANVILGKKSPIADQVEYFFVRHVFPEFRSPHGFLRARACDTLEKFESLDFKDPGNLTIIYRNILESMADPELPVRVEAALALQPLIRHDPIRTMMQQNIPQIMQQLLKLANEVDVDALANVMEDFVEVFAAELTPFAVALSEQLRDTYVRIVRELIERNQSKDGDGDYGDFLDDKSITALGVLQTIGTLILTLESTPDVLAHLETILMPVITITLEHKLYDLYNEVFEIIDSCTFAAKTISPTMWQAFELIHRTFKSGAELYLEDMLPALENFVNYGWRTLLENRAYLDAIVDMVRTIFKDDKVGGVDRICGCKLAEILMLNLKEGIDNYVPEFIQLSMSVLASDELKVKSYRIHLMEMVINAIYYNPRLSLNVLEANGWTNKFFSLWFSSIDSFTRVHDKKLSIGAITALLTLRAEEVPPSVQQGWPRLLQGIVRLFQTLPAALKNREEAQREEDFGLSGDYDDDDEEEDEWEAEDWEAEEEAETTDIKDESTAYLDFLSQQASKFNAAVGEDEGDDELEEESLLETPLDSMEPYGLFKRTLESMSQQQPQFYQQLTGMLGPEESQVVKAALEQADKIQAQAQQHAGAEGAAGTPAQQTNGTS</sequence>
<dbReference type="Pfam" id="PF00271">
    <property type="entry name" value="Helicase_C"/>
    <property type="match status" value="1"/>
</dbReference>
<accession>A0A139H3Z6</accession>
<dbReference type="PROSITE" id="PS50166">
    <property type="entry name" value="IMPORTIN_B_NT"/>
    <property type="match status" value="1"/>
</dbReference>
<feature type="region of interest" description="Disordered" evidence="12">
    <location>
        <begin position="533"/>
        <end position="601"/>
    </location>
</feature>
<keyword evidence="10" id="KW-0653">Protein transport</keyword>
<reference evidence="16 17" key="1">
    <citation type="submission" date="2015-07" db="EMBL/GenBank/DDBJ databases">
        <title>Comparative genomics of the Sigatoka disease complex on banana suggests a link between parallel evolutionary changes in Pseudocercospora fijiensis and Pseudocercospora eumusae and increased virulence on the banana host.</title>
        <authorList>
            <person name="Chang T.-C."/>
            <person name="Salvucci A."/>
            <person name="Crous P.W."/>
            <person name="Stergiopoulos I."/>
        </authorList>
    </citation>
    <scope>NUCLEOTIDE SEQUENCE [LARGE SCALE GENOMIC DNA]</scope>
    <source>
        <strain evidence="16 17">CBS 114824</strain>
    </source>
</reference>
<dbReference type="SUPFAM" id="SSF48371">
    <property type="entry name" value="ARM repeat"/>
    <property type="match status" value="1"/>
</dbReference>
<gene>
    <name evidence="16" type="ORF">AC578_871</name>
</gene>
<dbReference type="Gene3D" id="3.40.50.300">
    <property type="entry name" value="P-loop containing nucleotide triphosphate hydrolases"/>
    <property type="match status" value="2"/>
</dbReference>
<dbReference type="InterPro" id="IPR011545">
    <property type="entry name" value="DEAD/DEAH_box_helicase_dom"/>
</dbReference>
<dbReference type="GO" id="GO:0070478">
    <property type="term" value="P:nuclear-transcribed mRNA catabolic process, 3'-5' exonucleolytic nonsense-mediated decay"/>
    <property type="evidence" value="ECO:0007669"/>
    <property type="project" value="TreeGrafter"/>
</dbReference>
<dbReference type="SMART" id="SM00913">
    <property type="entry name" value="IBN_N"/>
    <property type="match status" value="1"/>
</dbReference>
<feature type="compositionally biased region" description="Pro residues" evidence="12">
    <location>
        <begin position="1356"/>
        <end position="1375"/>
    </location>
</feature>
<protein>
    <recommendedName>
        <fullName evidence="18">Importin N-terminal domain-containing protein</fullName>
    </recommendedName>
</protein>
<comment type="caution">
    <text evidence="16">The sequence shown here is derived from an EMBL/GenBank/DDBJ whole genome shotgun (WGS) entry which is preliminary data.</text>
</comment>
<dbReference type="GO" id="GO:0003723">
    <property type="term" value="F:RNA binding"/>
    <property type="evidence" value="ECO:0007669"/>
    <property type="project" value="UniProtKB-KW"/>
</dbReference>
<dbReference type="SUPFAM" id="SSF52540">
    <property type="entry name" value="P-loop containing nucleoside triphosphate hydrolases"/>
    <property type="match status" value="1"/>
</dbReference>
<feature type="compositionally biased region" description="Acidic residues" evidence="12">
    <location>
        <begin position="2277"/>
        <end position="2301"/>
    </location>
</feature>
<organism evidence="16 17">
    <name type="scientific">Pseudocercospora eumusae</name>
    <dbReference type="NCBI Taxonomy" id="321146"/>
    <lineage>
        <taxon>Eukaryota</taxon>
        <taxon>Fungi</taxon>
        <taxon>Dikarya</taxon>
        <taxon>Ascomycota</taxon>
        <taxon>Pezizomycotina</taxon>
        <taxon>Dothideomycetes</taxon>
        <taxon>Dothideomycetidae</taxon>
        <taxon>Mycosphaerellales</taxon>
        <taxon>Mycosphaerellaceae</taxon>
        <taxon>Pseudocercospora</taxon>
    </lineage>
</organism>
<feature type="region of interest" description="Disordered" evidence="12">
    <location>
        <begin position="1309"/>
        <end position="1386"/>
    </location>
</feature>
<evidence type="ECO:0000256" key="12">
    <source>
        <dbReference type="SAM" id="MobiDB-lite"/>
    </source>
</evidence>
<dbReference type="FunFam" id="3.40.50.300:FF:000354">
    <property type="entry name" value="ATP-dependent RNA helicase SKI2"/>
    <property type="match status" value="1"/>
</dbReference>
<dbReference type="GO" id="GO:0031267">
    <property type="term" value="F:small GTPase binding"/>
    <property type="evidence" value="ECO:0007669"/>
    <property type="project" value="InterPro"/>
</dbReference>
<dbReference type="SMART" id="SM01142">
    <property type="entry name" value="DSHCT"/>
    <property type="match status" value="1"/>
</dbReference>
<evidence type="ECO:0000256" key="2">
    <source>
        <dbReference type="ARBA" id="ARBA00004496"/>
    </source>
</evidence>
<evidence type="ECO:0000256" key="5">
    <source>
        <dbReference type="ARBA" id="ARBA00022741"/>
    </source>
</evidence>
<evidence type="ECO:0000259" key="14">
    <source>
        <dbReference type="PROSITE" id="PS51192"/>
    </source>
</evidence>
<evidence type="ECO:0000313" key="16">
    <source>
        <dbReference type="EMBL" id="KXS97173.1"/>
    </source>
</evidence>
<dbReference type="GO" id="GO:0005524">
    <property type="term" value="F:ATP binding"/>
    <property type="evidence" value="ECO:0007669"/>
    <property type="project" value="UniProtKB-KW"/>
</dbReference>
<dbReference type="GO" id="GO:0006886">
    <property type="term" value="P:intracellular protein transport"/>
    <property type="evidence" value="ECO:0007669"/>
    <property type="project" value="InterPro"/>
</dbReference>
<dbReference type="EMBL" id="LFZN01000150">
    <property type="protein sequence ID" value="KXS97173.1"/>
    <property type="molecule type" value="Genomic_DNA"/>
</dbReference>
<dbReference type="InterPro" id="IPR050699">
    <property type="entry name" value="RNA-DNA_Helicase"/>
</dbReference>
<evidence type="ECO:0000256" key="7">
    <source>
        <dbReference type="ARBA" id="ARBA00022806"/>
    </source>
</evidence>
<dbReference type="InterPro" id="IPR025696">
    <property type="entry name" value="Beta-barrel_MTR4"/>
</dbReference>
<evidence type="ECO:0000256" key="10">
    <source>
        <dbReference type="ARBA" id="ARBA00022927"/>
    </source>
</evidence>
<dbReference type="InterPro" id="IPR001650">
    <property type="entry name" value="Helicase_C-like"/>
</dbReference>
<dbReference type="Pfam" id="PF13234">
    <property type="entry name" value="MTR4_beta-barrel"/>
    <property type="match status" value="1"/>
</dbReference>
<feature type="compositionally biased region" description="Low complexity" evidence="12">
    <location>
        <begin position="570"/>
        <end position="591"/>
    </location>
</feature>
<dbReference type="Gene3D" id="1.10.3380.30">
    <property type="match status" value="1"/>
</dbReference>
<feature type="domain" description="Importin N-terminal" evidence="13">
    <location>
        <begin position="1388"/>
        <end position="1466"/>
    </location>
</feature>
<dbReference type="InterPro" id="IPR011989">
    <property type="entry name" value="ARM-like"/>
</dbReference>
<name>A0A139H3Z6_9PEZI</name>
<dbReference type="GO" id="GO:0004386">
    <property type="term" value="F:helicase activity"/>
    <property type="evidence" value="ECO:0007669"/>
    <property type="project" value="UniProtKB-KW"/>
</dbReference>
<dbReference type="OrthoDB" id="64767at2759"/>
<dbReference type="Gene3D" id="1.25.10.10">
    <property type="entry name" value="Leucine-rich Repeat Variant"/>
    <property type="match status" value="1"/>
</dbReference>
<evidence type="ECO:0000256" key="9">
    <source>
        <dbReference type="ARBA" id="ARBA00022884"/>
    </source>
</evidence>
<dbReference type="STRING" id="321146.A0A139H3Z6"/>
<keyword evidence="4" id="KW-0963">Cytoplasm</keyword>
<evidence type="ECO:0000256" key="4">
    <source>
        <dbReference type="ARBA" id="ARBA00022490"/>
    </source>
</evidence>
<dbReference type="InterPro" id="IPR040801">
    <property type="entry name" value="Ski2_N"/>
</dbReference>
<dbReference type="Pfam" id="PF08148">
    <property type="entry name" value="DSHCT"/>
    <property type="match status" value="1"/>
</dbReference>
<feature type="region of interest" description="Disordered" evidence="12">
    <location>
        <begin position="2394"/>
        <end position="2419"/>
    </location>
</feature>
<dbReference type="InterPro" id="IPR048392">
    <property type="entry name" value="MTR4-like_stalk"/>
</dbReference>
<dbReference type="Gene3D" id="1.20.1500.20">
    <property type="match status" value="1"/>
</dbReference>
<dbReference type="PANTHER" id="PTHR12131">
    <property type="entry name" value="ATP-DEPENDENT RNA AND DNA HELICASE"/>
    <property type="match status" value="1"/>
</dbReference>
<dbReference type="PROSITE" id="PS51194">
    <property type="entry name" value="HELICASE_CTER"/>
    <property type="match status" value="1"/>
</dbReference>
<evidence type="ECO:0000256" key="11">
    <source>
        <dbReference type="ARBA" id="ARBA00023242"/>
    </source>
</evidence>
<dbReference type="SMART" id="SM00487">
    <property type="entry name" value="DEXDc"/>
    <property type="match status" value="1"/>
</dbReference>
<dbReference type="PANTHER" id="PTHR12131:SF1">
    <property type="entry name" value="ATP-DEPENDENT RNA HELICASE SUPV3L1, MITOCHONDRIAL-RELATED"/>
    <property type="match status" value="1"/>
</dbReference>
<dbReference type="Pfam" id="PF21408">
    <property type="entry name" value="MTR4-like_stalk"/>
    <property type="match status" value="1"/>
</dbReference>
<feature type="compositionally biased region" description="Gly residues" evidence="12">
    <location>
        <begin position="546"/>
        <end position="569"/>
    </location>
</feature>
<proteinExistence type="predicted"/>
<dbReference type="InterPro" id="IPR001494">
    <property type="entry name" value="Importin-beta_N"/>
</dbReference>